<dbReference type="AlphaFoldDB" id="A0A0E4GZH4"/>
<dbReference type="OrthoDB" id="4723839at2"/>
<protein>
    <submittedName>
        <fullName evidence="1">Uncharacterized protein</fullName>
    </submittedName>
</protein>
<name>A0A0E4GZH4_MYCLN</name>
<evidence type="ECO:0000313" key="1">
    <source>
        <dbReference type="EMBL" id="CQD16976.1"/>
    </source>
</evidence>
<organism evidence="1 2">
    <name type="scientific">Mycobacterium lentiflavum</name>
    <dbReference type="NCBI Taxonomy" id="141349"/>
    <lineage>
        <taxon>Bacteria</taxon>
        <taxon>Bacillati</taxon>
        <taxon>Actinomycetota</taxon>
        <taxon>Actinomycetes</taxon>
        <taxon>Mycobacteriales</taxon>
        <taxon>Mycobacteriaceae</taxon>
        <taxon>Mycobacterium</taxon>
        <taxon>Mycobacterium simiae complex</taxon>
    </lineage>
</organism>
<reference evidence="1 2" key="1">
    <citation type="submission" date="2015-03" db="EMBL/GenBank/DDBJ databases">
        <authorList>
            <person name="Urmite Genomes"/>
        </authorList>
    </citation>
    <scope>NUCLEOTIDE SEQUENCE [LARGE SCALE GENOMIC DNA]</scope>
    <source>
        <strain evidence="1 2">CSUR P1491</strain>
    </source>
</reference>
<evidence type="ECO:0000313" key="2">
    <source>
        <dbReference type="Proteomes" id="UP000199251"/>
    </source>
</evidence>
<proteinExistence type="predicted"/>
<sequence length="122" mass="13625">MSGMIHTMVIGVCEYRLNTEEKDVIDARWIASDAVEKGPICRGRATGDTSNGFPGNYRVQYFGTEDELVGDLDLQIEPVGDAYRLFWRNRSDDVSAPGEIAFEGFGFPTGDQSMVLTYWMAE</sequence>
<gene>
    <name evidence="1" type="ORF">BN1232_03706</name>
</gene>
<accession>A0A0E4GZH4</accession>
<dbReference type="EMBL" id="CTEE01000001">
    <property type="protein sequence ID" value="CQD16976.1"/>
    <property type="molecule type" value="Genomic_DNA"/>
</dbReference>
<dbReference type="Proteomes" id="UP000199251">
    <property type="component" value="Unassembled WGS sequence"/>
</dbReference>